<gene>
    <name evidence="2" type="ORF">RGLFYP36_03266</name>
</gene>
<sequence>MNRKRYGFRVYRKQSTGLRHGNMDAFTRGSTKRKRKNRVRGK</sequence>
<feature type="compositionally biased region" description="Basic residues" evidence="1">
    <location>
        <begin position="30"/>
        <end position="42"/>
    </location>
</feature>
<protein>
    <submittedName>
        <fullName evidence="2">Uncharacterized protein</fullName>
    </submittedName>
</protein>
<organism evidence="2">
    <name type="scientific">Mediterraneibacter gnavus</name>
    <name type="common">Ruminococcus gnavus</name>
    <dbReference type="NCBI Taxonomy" id="33038"/>
    <lineage>
        <taxon>Bacteria</taxon>
        <taxon>Bacillati</taxon>
        <taxon>Bacillota</taxon>
        <taxon>Clostridia</taxon>
        <taxon>Lachnospirales</taxon>
        <taxon>Lachnospiraceae</taxon>
        <taxon>Mediterraneibacter</taxon>
    </lineage>
</organism>
<dbReference type="EMBL" id="CACRUU010000029">
    <property type="protein sequence ID" value="VYT81556.1"/>
    <property type="molecule type" value="Genomic_DNA"/>
</dbReference>
<name>A0A6N2ZUG5_MEDGN</name>
<reference evidence="2" key="1">
    <citation type="submission" date="2019-11" db="EMBL/GenBank/DDBJ databases">
        <authorList>
            <person name="Feng L."/>
        </authorList>
    </citation>
    <scope>NUCLEOTIDE SEQUENCE</scope>
    <source>
        <strain evidence="2">RgnavusLFYP36</strain>
    </source>
</reference>
<accession>A0A6N2ZUG5</accession>
<feature type="region of interest" description="Disordered" evidence="1">
    <location>
        <begin position="19"/>
        <end position="42"/>
    </location>
</feature>
<evidence type="ECO:0000256" key="1">
    <source>
        <dbReference type="SAM" id="MobiDB-lite"/>
    </source>
</evidence>
<dbReference type="AlphaFoldDB" id="A0A6N2ZUG5"/>
<proteinExistence type="predicted"/>
<evidence type="ECO:0000313" key="2">
    <source>
        <dbReference type="EMBL" id="VYT81556.1"/>
    </source>
</evidence>
<dbReference type="RefSeq" id="WP_285520500.1">
    <property type="nucleotide sequence ID" value="NZ_BAABSA010000051.1"/>
</dbReference>